<evidence type="ECO:0000313" key="20">
    <source>
        <dbReference type="EMBL" id="TCP33484.1"/>
    </source>
</evidence>
<organism evidence="20 21">
    <name type="scientific">Rhodothalassium salexigens DSM 2132</name>
    <dbReference type="NCBI Taxonomy" id="1188247"/>
    <lineage>
        <taxon>Bacteria</taxon>
        <taxon>Pseudomonadati</taxon>
        <taxon>Pseudomonadota</taxon>
        <taxon>Alphaproteobacteria</taxon>
        <taxon>Rhodothalassiales</taxon>
        <taxon>Rhodothalassiaceae</taxon>
        <taxon>Rhodothalassium</taxon>
    </lineage>
</organism>
<dbReference type="InterPro" id="IPR004532">
    <property type="entry name" value="Phe-tRNA-ligase_IIc_bsu_bact"/>
</dbReference>
<dbReference type="SUPFAM" id="SSF56037">
    <property type="entry name" value="PheT/TilS domain"/>
    <property type="match status" value="1"/>
</dbReference>
<dbReference type="FunFam" id="3.30.70.380:FF:000001">
    <property type="entry name" value="Phenylalanine--tRNA ligase beta subunit"/>
    <property type="match status" value="1"/>
</dbReference>
<evidence type="ECO:0000256" key="8">
    <source>
        <dbReference type="ARBA" id="ARBA00022741"/>
    </source>
</evidence>
<dbReference type="InterPro" id="IPR020825">
    <property type="entry name" value="Phe-tRNA_synthase-like_B3/B4"/>
</dbReference>
<evidence type="ECO:0000256" key="7">
    <source>
        <dbReference type="ARBA" id="ARBA00022723"/>
    </source>
</evidence>
<dbReference type="PROSITE" id="PS51483">
    <property type="entry name" value="B5"/>
    <property type="match status" value="1"/>
</dbReference>
<dbReference type="CDD" id="cd00769">
    <property type="entry name" value="PheRS_beta_core"/>
    <property type="match status" value="1"/>
</dbReference>
<dbReference type="GO" id="GO:0009328">
    <property type="term" value="C:phenylalanine-tRNA ligase complex"/>
    <property type="evidence" value="ECO:0007669"/>
    <property type="project" value="TreeGrafter"/>
</dbReference>
<dbReference type="AlphaFoldDB" id="A0A4R2PFY7"/>
<feature type="binding site" evidence="15">
    <location>
        <position position="458"/>
    </location>
    <ligand>
        <name>Mg(2+)</name>
        <dbReference type="ChEBI" id="CHEBI:18420"/>
        <note>shared with alpha subunit</note>
    </ligand>
</feature>
<keyword evidence="5 16" id="KW-0820">tRNA-binding</keyword>
<keyword evidence="10 15" id="KW-0460">Magnesium</keyword>
<dbReference type="Pfam" id="PF03484">
    <property type="entry name" value="B5"/>
    <property type="match status" value="1"/>
</dbReference>
<evidence type="ECO:0000256" key="14">
    <source>
        <dbReference type="ARBA" id="ARBA00049255"/>
    </source>
</evidence>
<keyword evidence="12 15" id="KW-0648">Protein biosynthesis</keyword>
<comment type="cofactor">
    <cofactor evidence="15">
        <name>Mg(2+)</name>
        <dbReference type="ChEBI" id="CHEBI:18420"/>
    </cofactor>
    <text evidence="15">Binds 2 magnesium ions per tetramer.</text>
</comment>
<dbReference type="EMBL" id="SLXO01000007">
    <property type="protein sequence ID" value="TCP33484.1"/>
    <property type="molecule type" value="Genomic_DNA"/>
</dbReference>
<dbReference type="FunCoup" id="A0A4R2PFY7">
    <property type="interactions" value="478"/>
</dbReference>
<evidence type="ECO:0000256" key="11">
    <source>
        <dbReference type="ARBA" id="ARBA00022884"/>
    </source>
</evidence>
<evidence type="ECO:0000259" key="19">
    <source>
        <dbReference type="PROSITE" id="PS51483"/>
    </source>
</evidence>
<comment type="subcellular location">
    <subcellularLocation>
        <location evidence="1 15">Cytoplasm</location>
    </subcellularLocation>
</comment>
<dbReference type="Gene3D" id="3.30.56.10">
    <property type="match status" value="2"/>
</dbReference>
<dbReference type="RefSeq" id="WP_132708763.1">
    <property type="nucleotide sequence ID" value="NZ_JACIGF010000007.1"/>
</dbReference>
<evidence type="ECO:0000256" key="10">
    <source>
        <dbReference type="ARBA" id="ARBA00022842"/>
    </source>
</evidence>
<sequence length="813" mass="85676">MKFTLSWLKQHLDTAASRDALAEALTACGLELEAIEDPAVTLGAFVIGHVVACEQHPNADKLRVTKVDFGAGEPVQVICGAPNARLGMKGVFAPSGTYVPGTDMTLKPTKIRGLESRGMLCSERELLLSDAHEGIIDLPEDAPVGTRFVDYAGLDDPVFDIAITPNRQECLGVRGIARDLAAAGLGTLKPEAPVALADESGPAAPRVTLAFPEGQAPGCAHFLLRRVSGVANGAGPDWLVQRLKAVGAKPISALVDVTNFMTLDRARPLHVFDAAKVRGDLVVRPAAPGETLDALDDTTYTLHGGEVVIADDTGVISLAGVIGGKSTGVDETTTDVLVEAAWFDPVRTAETGRAHDIMTDARYRFERGVDPASTAPELDRACRMIVDLCGGTPGPVSAAGQAPGAPAPVRFRPERVASLGGVDVAPDTAKRILADLGFSVDDSAGVPWTVAVPSWRPDVDGEADLVEDVLRIHGYDHIPSTPLPRTADGVAQPTLTLAQKRTRRVRRRLAAEGLSEAITWSFVDRGLAEAFGGAPADLAVTNPISSDLDQMRPSILPHLCDAARRNIDRGQDCVGLFEVGPQYQDASPAGQRLVAAGLRAGRTGGRHWRDRPRDVDLFDAKADALAALAEAGAKVDAVQTLATAPDWYHPGRSGSLCLGPKTVLAVFGEVHPTLVKRFDIKAPVVAFEVYLDAIPAPKAKKAKKGAATGGATKPALLLSNLPSVERDFAFVVAADVPAQDLVRAAAGAERQTITDVRLFDVYQGEGLDPGEKSVALSVVFEPRERTFTDDEIAALSERVVAAVAKATGGRLRG</sequence>
<reference evidence="20 21" key="1">
    <citation type="submission" date="2019-03" db="EMBL/GenBank/DDBJ databases">
        <title>Genomic Encyclopedia of Type Strains, Phase IV (KMG-IV): sequencing the most valuable type-strain genomes for metagenomic binning, comparative biology and taxonomic classification.</title>
        <authorList>
            <person name="Goeker M."/>
        </authorList>
    </citation>
    <scope>NUCLEOTIDE SEQUENCE [LARGE SCALE GENOMIC DNA]</scope>
    <source>
        <strain evidence="20 21">DSM 2132</strain>
    </source>
</reference>
<gene>
    <name evidence="15" type="primary">pheT</name>
    <name evidence="20" type="ORF">EV659_10794</name>
</gene>
<feature type="domain" description="FDX-ACB" evidence="18">
    <location>
        <begin position="719"/>
        <end position="812"/>
    </location>
</feature>
<evidence type="ECO:0000256" key="5">
    <source>
        <dbReference type="ARBA" id="ARBA00022555"/>
    </source>
</evidence>
<dbReference type="PROSITE" id="PS50886">
    <property type="entry name" value="TRBD"/>
    <property type="match status" value="1"/>
</dbReference>
<dbReference type="PROSITE" id="PS51447">
    <property type="entry name" value="FDX_ACB"/>
    <property type="match status" value="1"/>
</dbReference>
<dbReference type="GO" id="GO:0004826">
    <property type="term" value="F:phenylalanine-tRNA ligase activity"/>
    <property type="evidence" value="ECO:0007669"/>
    <property type="project" value="UniProtKB-UniRule"/>
</dbReference>
<dbReference type="InterPro" id="IPR033714">
    <property type="entry name" value="tRNA_bind_bactPheRS"/>
</dbReference>
<evidence type="ECO:0000256" key="4">
    <source>
        <dbReference type="ARBA" id="ARBA00022490"/>
    </source>
</evidence>
<keyword evidence="4 15" id="KW-0963">Cytoplasm</keyword>
<dbReference type="NCBIfam" id="TIGR00472">
    <property type="entry name" value="pheT_bact"/>
    <property type="match status" value="1"/>
</dbReference>
<dbReference type="EC" id="6.1.1.20" evidence="15"/>
<dbReference type="InterPro" id="IPR002547">
    <property type="entry name" value="tRNA-bd_dom"/>
</dbReference>
<dbReference type="SUPFAM" id="SSF55681">
    <property type="entry name" value="Class II aaRS and biotin synthetases"/>
    <property type="match status" value="1"/>
</dbReference>
<evidence type="ECO:0000256" key="3">
    <source>
        <dbReference type="ARBA" id="ARBA00011209"/>
    </source>
</evidence>
<evidence type="ECO:0000259" key="18">
    <source>
        <dbReference type="PROSITE" id="PS51447"/>
    </source>
</evidence>
<dbReference type="NCBIfam" id="NF045760">
    <property type="entry name" value="YtpR"/>
    <property type="match status" value="1"/>
</dbReference>
<comment type="subunit">
    <text evidence="3 15">Tetramer of two alpha and two beta subunits.</text>
</comment>
<evidence type="ECO:0000256" key="13">
    <source>
        <dbReference type="ARBA" id="ARBA00023146"/>
    </source>
</evidence>
<keyword evidence="6 15" id="KW-0436">Ligase</keyword>
<dbReference type="Pfam" id="PF17759">
    <property type="entry name" value="tRNA_synthFbeta"/>
    <property type="match status" value="1"/>
</dbReference>
<evidence type="ECO:0000256" key="15">
    <source>
        <dbReference type="HAMAP-Rule" id="MF_00283"/>
    </source>
</evidence>
<feature type="domain" description="TRNA-binding" evidence="17">
    <location>
        <begin position="39"/>
        <end position="149"/>
    </location>
</feature>
<dbReference type="OrthoDB" id="9805455at2"/>
<evidence type="ECO:0000256" key="1">
    <source>
        <dbReference type="ARBA" id="ARBA00004496"/>
    </source>
</evidence>
<dbReference type="Pfam" id="PF01588">
    <property type="entry name" value="tRNA_bind"/>
    <property type="match status" value="1"/>
</dbReference>
<evidence type="ECO:0000256" key="6">
    <source>
        <dbReference type="ARBA" id="ARBA00022598"/>
    </source>
</evidence>
<proteinExistence type="inferred from homology"/>
<dbReference type="Pfam" id="PF03483">
    <property type="entry name" value="B3_4"/>
    <property type="match status" value="1"/>
</dbReference>
<accession>A0A4R2PFY7</accession>
<dbReference type="SMART" id="SM00874">
    <property type="entry name" value="B5"/>
    <property type="match status" value="1"/>
</dbReference>
<keyword evidence="7 15" id="KW-0479">Metal-binding</keyword>
<evidence type="ECO:0000256" key="12">
    <source>
        <dbReference type="ARBA" id="ARBA00022917"/>
    </source>
</evidence>
<feature type="binding site" evidence="15">
    <location>
        <position position="464"/>
    </location>
    <ligand>
        <name>Mg(2+)</name>
        <dbReference type="ChEBI" id="CHEBI:18420"/>
        <note>shared with alpha subunit</note>
    </ligand>
</feature>
<feature type="binding site" evidence="15">
    <location>
        <position position="467"/>
    </location>
    <ligand>
        <name>Mg(2+)</name>
        <dbReference type="ChEBI" id="CHEBI:18420"/>
        <note>shared with alpha subunit</note>
    </ligand>
</feature>
<dbReference type="Gene3D" id="3.30.930.10">
    <property type="entry name" value="Bira Bifunctional Protein, Domain 2"/>
    <property type="match status" value="1"/>
</dbReference>
<evidence type="ECO:0000256" key="16">
    <source>
        <dbReference type="PROSITE-ProRule" id="PRU00209"/>
    </source>
</evidence>
<dbReference type="Proteomes" id="UP000295399">
    <property type="component" value="Unassembled WGS sequence"/>
</dbReference>
<comment type="catalytic activity">
    <reaction evidence="14 15">
        <text>tRNA(Phe) + L-phenylalanine + ATP = L-phenylalanyl-tRNA(Phe) + AMP + diphosphate + H(+)</text>
        <dbReference type="Rhea" id="RHEA:19413"/>
        <dbReference type="Rhea" id="RHEA-COMP:9668"/>
        <dbReference type="Rhea" id="RHEA-COMP:9699"/>
        <dbReference type="ChEBI" id="CHEBI:15378"/>
        <dbReference type="ChEBI" id="CHEBI:30616"/>
        <dbReference type="ChEBI" id="CHEBI:33019"/>
        <dbReference type="ChEBI" id="CHEBI:58095"/>
        <dbReference type="ChEBI" id="CHEBI:78442"/>
        <dbReference type="ChEBI" id="CHEBI:78531"/>
        <dbReference type="ChEBI" id="CHEBI:456215"/>
        <dbReference type="EC" id="6.1.1.20"/>
    </reaction>
</comment>
<comment type="similarity">
    <text evidence="2 15">Belongs to the phenylalanyl-tRNA synthetase beta subunit family. Type 1 subfamily.</text>
</comment>
<dbReference type="HAMAP" id="MF_00283">
    <property type="entry name" value="Phe_tRNA_synth_beta1"/>
    <property type="match status" value="1"/>
</dbReference>
<dbReference type="SMART" id="SM00873">
    <property type="entry name" value="B3_4"/>
    <property type="match status" value="1"/>
</dbReference>
<dbReference type="SMART" id="SM00896">
    <property type="entry name" value="FDX-ACB"/>
    <property type="match status" value="1"/>
</dbReference>
<dbReference type="PANTHER" id="PTHR10947:SF0">
    <property type="entry name" value="PHENYLALANINE--TRNA LIGASE BETA SUBUNIT"/>
    <property type="match status" value="1"/>
</dbReference>
<dbReference type="InterPro" id="IPR041616">
    <property type="entry name" value="PheRS_beta_core"/>
</dbReference>
<dbReference type="FunFam" id="2.40.50.140:FF:000045">
    <property type="entry name" value="Phenylalanine--tRNA ligase beta subunit"/>
    <property type="match status" value="1"/>
</dbReference>
<dbReference type="InterPro" id="IPR005146">
    <property type="entry name" value="B3/B4_tRNA-bd"/>
</dbReference>
<dbReference type="InterPro" id="IPR036690">
    <property type="entry name" value="Fdx_antiC-bd_sf"/>
</dbReference>
<feature type="domain" description="B5" evidence="19">
    <location>
        <begin position="404"/>
        <end position="480"/>
    </location>
</feature>
<keyword evidence="13 15" id="KW-0030">Aminoacyl-tRNA synthetase</keyword>
<evidence type="ECO:0000313" key="21">
    <source>
        <dbReference type="Proteomes" id="UP000295399"/>
    </source>
</evidence>
<dbReference type="GO" id="GO:0005524">
    <property type="term" value="F:ATP binding"/>
    <property type="evidence" value="ECO:0007669"/>
    <property type="project" value="UniProtKB-UniRule"/>
</dbReference>
<dbReference type="GO" id="GO:0000287">
    <property type="term" value="F:magnesium ion binding"/>
    <property type="evidence" value="ECO:0007669"/>
    <property type="project" value="UniProtKB-UniRule"/>
</dbReference>
<dbReference type="Gene3D" id="3.50.40.10">
    <property type="entry name" value="Phenylalanyl-trna Synthetase, Chain B, domain 3"/>
    <property type="match status" value="1"/>
</dbReference>
<dbReference type="GO" id="GO:0006432">
    <property type="term" value="P:phenylalanyl-tRNA aminoacylation"/>
    <property type="evidence" value="ECO:0007669"/>
    <property type="project" value="UniProtKB-UniRule"/>
</dbReference>
<dbReference type="InParanoid" id="A0A4R2PFY7"/>
<evidence type="ECO:0000256" key="9">
    <source>
        <dbReference type="ARBA" id="ARBA00022840"/>
    </source>
</evidence>
<dbReference type="InterPro" id="IPR009061">
    <property type="entry name" value="DNA-bd_dom_put_sf"/>
</dbReference>
<dbReference type="Gene3D" id="2.40.50.140">
    <property type="entry name" value="Nucleic acid-binding proteins"/>
    <property type="match status" value="1"/>
</dbReference>
<dbReference type="GO" id="GO:0000049">
    <property type="term" value="F:tRNA binding"/>
    <property type="evidence" value="ECO:0007669"/>
    <property type="project" value="UniProtKB-UniRule"/>
</dbReference>
<dbReference type="Gene3D" id="3.30.70.380">
    <property type="entry name" value="Ferrodoxin-fold anticodon-binding domain"/>
    <property type="match status" value="1"/>
</dbReference>
<dbReference type="InterPro" id="IPR045864">
    <property type="entry name" value="aa-tRNA-synth_II/BPL/LPL"/>
</dbReference>
<keyword evidence="8 15" id="KW-0547">Nucleotide-binding</keyword>
<dbReference type="SUPFAM" id="SSF46955">
    <property type="entry name" value="Putative DNA-binding domain"/>
    <property type="match status" value="1"/>
</dbReference>
<evidence type="ECO:0000259" key="17">
    <source>
        <dbReference type="PROSITE" id="PS50886"/>
    </source>
</evidence>
<feature type="binding site" evidence="15">
    <location>
        <position position="468"/>
    </location>
    <ligand>
        <name>Mg(2+)</name>
        <dbReference type="ChEBI" id="CHEBI:18420"/>
        <note>shared with alpha subunit</note>
    </ligand>
</feature>
<comment type="caution">
    <text evidence="20">The sequence shown here is derived from an EMBL/GenBank/DDBJ whole genome shotgun (WGS) entry which is preliminary data.</text>
</comment>
<dbReference type="InterPro" id="IPR012340">
    <property type="entry name" value="NA-bd_OB-fold"/>
</dbReference>
<dbReference type="PANTHER" id="PTHR10947">
    <property type="entry name" value="PHENYLALANYL-TRNA SYNTHETASE BETA CHAIN AND LEUCINE-RICH REPEAT-CONTAINING PROTEIN 47"/>
    <property type="match status" value="1"/>
</dbReference>
<dbReference type="SUPFAM" id="SSF50249">
    <property type="entry name" value="Nucleic acid-binding proteins"/>
    <property type="match status" value="1"/>
</dbReference>
<keyword evidence="9 15" id="KW-0067">ATP-binding</keyword>
<protein>
    <recommendedName>
        <fullName evidence="15">Phenylalanine--tRNA ligase beta subunit</fullName>
        <ecNumber evidence="15">6.1.1.20</ecNumber>
    </recommendedName>
    <alternativeName>
        <fullName evidence="15">Phenylalanyl-tRNA synthetase beta subunit</fullName>
        <shortName evidence="15">PheRS</shortName>
    </alternativeName>
</protein>
<keyword evidence="11 16" id="KW-0694">RNA-binding</keyword>
<dbReference type="InterPro" id="IPR005147">
    <property type="entry name" value="tRNA_synthase_B5-dom"/>
</dbReference>
<name>A0A4R2PFY7_RHOSA</name>
<dbReference type="SUPFAM" id="SSF54991">
    <property type="entry name" value="Anticodon-binding domain of PheRS"/>
    <property type="match status" value="1"/>
</dbReference>
<evidence type="ECO:0000256" key="2">
    <source>
        <dbReference type="ARBA" id="ARBA00008653"/>
    </source>
</evidence>
<dbReference type="InterPro" id="IPR045060">
    <property type="entry name" value="Phe-tRNA-ligase_IIc_bsu"/>
</dbReference>
<keyword evidence="21" id="KW-1185">Reference proteome</keyword>
<dbReference type="InterPro" id="IPR005121">
    <property type="entry name" value="Fdx_antiC-bd"/>
</dbReference>
<dbReference type="CDD" id="cd02796">
    <property type="entry name" value="tRNA_bind_bactPheRS"/>
    <property type="match status" value="1"/>
</dbReference>
<dbReference type="Pfam" id="PF03147">
    <property type="entry name" value="FDX-ACB"/>
    <property type="match status" value="1"/>
</dbReference>